<evidence type="ECO:0000256" key="3">
    <source>
        <dbReference type="ARBA" id="ARBA00023125"/>
    </source>
</evidence>
<dbReference type="GO" id="GO:0003677">
    <property type="term" value="F:DNA binding"/>
    <property type="evidence" value="ECO:0007669"/>
    <property type="project" value="UniProtKB-KW"/>
</dbReference>
<dbReference type="GO" id="GO:0007059">
    <property type="term" value="P:chromosome segregation"/>
    <property type="evidence" value="ECO:0007669"/>
    <property type="project" value="UniProtKB-KW"/>
</dbReference>
<keyword evidence="2" id="KW-0159">Chromosome partition</keyword>
<dbReference type="InterPro" id="IPR003115">
    <property type="entry name" value="ParB_N"/>
</dbReference>
<evidence type="ECO:0000259" key="4">
    <source>
        <dbReference type="SMART" id="SM00470"/>
    </source>
</evidence>
<dbReference type="SUPFAM" id="SSF109709">
    <property type="entry name" value="KorB DNA-binding domain-like"/>
    <property type="match status" value="1"/>
</dbReference>
<dbReference type="AlphaFoldDB" id="A0A0P6XX21"/>
<dbReference type="InterPro" id="IPR041468">
    <property type="entry name" value="HTH_ParB/Spo0J"/>
</dbReference>
<dbReference type="NCBIfam" id="TIGR00180">
    <property type="entry name" value="parB_part"/>
    <property type="match status" value="1"/>
</dbReference>
<dbReference type="Pfam" id="PF17762">
    <property type="entry name" value="HTH_ParB"/>
    <property type="match status" value="1"/>
</dbReference>
<dbReference type="InterPro" id="IPR004437">
    <property type="entry name" value="ParB/RepB/Spo0J"/>
</dbReference>
<dbReference type="RefSeq" id="WP_054520485.1">
    <property type="nucleotide sequence ID" value="NZ_LGKO01000002.1"/>
</dbReference>
<accession>A0A0P6XX21</accession>
<gene>
    <name evidence="5" type="ORF">SE15_02335</name>
</gene>
<dbReference type="Gene3D" id="3.90.1530.30">
    <property type="match status" value="1"/>
</dbReference>
<dbReference type="CDD" id="cd16393">
    <property type="entry name" value="SPO0J_N"/>
    <property type="match status" value="1"/>
</dbReference>
<organism evidence="5 6">
    <name type="scientific">Thermanaerothrix daxensis</name>
    <dbReference type="NCBI Taxonomy" id="869279"/>
    <lineage>
        <taxon>Bacteria</taxon>
        <taxon>Bacillati</taxon>
        <taxon>Chloroflexota</taxon>
        <taxon>Anaerolineae</taxon>
        <taxon>Anaerolineales</taxon>
        <taxon>Anaerolineaceae</taxon>
        <taxon>Thermanaerothrix</taxon>
    </lineage>
</organism>
<dbReference type="InterPro" id="IPR050336">
    <property type="entry name" value="Chromosome_partition/occlusion"/>
</dbReference>
<dbReference type="Pfam" id="PF02195">
    <property type="entry name" value="ParB_N"/>
    <property type="match status" value="1"/>
</dbReference>
<proteinExistence type="inferred from homology"/>
<dbReference type="Pfam" id="PF23552">
    <property type="entry name" value="ParB_C"/>
    <property type="match status" value="1"/>
</dbReference>
<dbReference type="FunFam" id="1.10.10.2830:FF:000001">
    <property type="entry name" value="Chromosome partitioning protein ParB"/>
    <property type="match status" value="1"/>
</dbReference>
<evidence type="ECO:0000313" key="5">
    <source>
        <dbReference type="EMBL" id="KPL84045.1"/>
    </source>
</evidence>
<dbReference type="PANTHER" id="PTHR33375:SF1">
    <property type="entry name" value="CHROMOSOME-PARTITIONING PROTEIN PARB-RELATED"/>
    <property type="match status" value="1"/>
</dbReference>
<dbReference type="EMBL" id="LGKO01000002">
    <property type="protein sequence ID" value="KPL84045.1"/>
    <property type="molecule type" value="Genomic_DNA"/>
</dbReference>
<dbReference type="GO" id="GO:0045881">
    <property type="term" value="P:positive regulation of sporulation resulting in formation of a cellular spore"/>
    <property type="evidence" value="ECO:0007669"/>
    <property type="project" value="TreeGrafter"/>
</dbReference>
<protein>
    <submittedName>
        <fullName evidence="5">Stage 0 sporulation protein J</fullName>
    </submittedName>
</protein>
<dbReference type="SMART" id="SM00470">
    <property type="entry name" value="ParB"/>
    <property type="match status" value="1"/>
</dbReference>
<feature type="domain" description="ParB-like N-terminal" evidence="4">
    <location>
        <begin position="28"/>
        <end position="118"/>
    </location>
</feature>
<dbReference type="OrthoDB" id="9802051at2"/>
<dbReference type="GO" id="GO:0005694">
    <property type="term" value="C:chromosome"/>
    <property type="evidence" value="ECO:0007669"/>
    <property type="project" value="TreeGrafter"/>
</dbReference>
<dbReference type="STRING" id="869279.SE15_02335"/>
<dbReference type="InterPro" id="IPR057240">
    <property type="entry name" value="ParB_dimer_C"/>
</dbReference>
<dbReference type="Gene3D" id="1.10.10.2830">
    <property type="match status" value="1"/>
</dbReference>
<keyword evidence="3" id="KW-0238">DNA-binding</keyword>
<dbReference type="PANTHER" id="PTHR33375">
    <property type="entry name" value="CHROMOSOME-PARTITIONING PROTEIN PARB-RELATED"/>
    <property type="match status" value="1"/>
</dbReference>
<evidence type="ECO:0000313" key="6">
    <source>
        <dbReference type="Proteomes" id="UP000050544"/>
    </source>
</evidence>
<dbReference type="PATRIC" id="fig|869279.4.peg.465"/>
<dbReference type="InterPro" id="IPR036086">
    <property type="entry name" value="ParB/Sulfiredoxin_sf"/>
</dbReference>
<evidence type="ECO:0000256" key="1">
    <source>
        <dbReference type="ARBA" id="ARBA00006295"/>
    </source>
</evidence>
<name>A0A0P6XX21_9CHLR</name>
<dbReference type="Proteomes" id="UP000050544">
    <property type="component" value="Unassembled WGS sequence"/>
</dbReference>
<dbReference type="FunFam" id="3.90.1530.30:FF:000001">
    <property type="entry name" value="Chromosome partitioning protein ParB"/>
    <property type="match status" value="1"/>
</dbReference>
<evidence type="ECO:0000256" key="2">
    <source>
        <dbReference type="ARBA" id="ARBA00022829"/>
    </source>
</evidence>
<comment type="caution">
    <text evidence="5">The sequence shown here is derived from an EMBL/GenBank/DDBJ whole genome shotgun (WGS) entry which is preliminary data.</text>
</comment>
<keyword evidence="6" id="KW-1185">Reference proteome</keyword>
<dbReference type="SUPFAM" id="SSF110849">
    <property type="entry name" value="ParB/Sulfiredoxin"/>
    <property type="match status" value="1"/>
</dbReference>
<sequence>MTRKGGLGKGLEALIPGGPGTSPEGGILYVPIDQIVPNPLQPRGSLDAEGLDELAASIREHGVLQPLLVSPEGEGRYVLIAGERRWRAARQAGLEMVPVLIRPASDVQRLALALIENLQRADLTPLEMAEAYHQLHEYFGLSHEEIARQVGKSRVAVTNTLRLLKLPPPVREALAAGKISEGHARALLGLPTAQAQVAVLRVVLGQNLSVRQTEMLVQRYQGQRPVAKERSPSPPEVRELEARLEERLGTRVMLRRGRKGGSLVIRFYSDEELETLLKVLLG</sequence>
<comment type="similarity">
    <text evidence="1">Belongs to the ParB family.</text>
</comment>
<reference evidence="5 6" key="1">
    <citation type="submission" date="2015-07" db="EMBL/GenBank/DDBJ databases">
        <title>Whole genome sequence of Thermanaerothrix daxensis DSM 23592.</title>
        <authorList>
            <person name="Hemp J."/>
            <person name="Ward L.M."/>
            <person name="Pace L.A."/>
            <person name="Fischer W.W."/>
        </authorList>
    </citation>
    <scope>NUCLEOTIDE SEQUENCE [LARGE SCALE GENOMIC DNA]</scope>
    <source>
        <strain evidence="5 6">GNS-1</strain>
    </source>
</reference>